<evidence type="ECO:0000313" key="2">
    <source>
        <dbReference type="Proteomes" id="UP001055811"/>
    </source>
</evidence>
<organism evidence="1 2">
    <name type="scientific">Cichorium intybus</name>
    <name type="common">Chicory</name>
    <dbReference type="NCBI Taxonomy" id="13427"/>
    <lineage>
        <taxon>Eukaryota</taxon>
        <taxon>Viridiplantae</taxon>
        <taxon>Streptophyta</taxon>
        <taxon>Embryophyta</taxon>
        <taxon>Tracheophyta</taxon>
        <taxon>Spermatophyta</taxon>
        <taxon>Magnoliopsida</taxon>
        <taxon>eudicotyledons</taxon>
        <taxon>Gunneridae</taxon>
        <taxon>Pentapetalae</taxon>
        <taxon>asterids</taxon>
        <taxon>campanulids</taxon>
        <taxon>Asterales</taxon>
        <taxon>Asteraceae</taxon>
        <taxon>Cichorioideae</taxon>
        <taxon>Cichorieae</taxon>
        <taxon>Cichoriinae</taxon>
        <taxon>Cichorium</taxon>
    </lineage>
</organism>
<gene>
    <name evidence="1" type="ORF">L2E82_30354</name>
</gene>
<name>A0ACB9D0H1_CICIN</name>
<keyword evidence="2" id="KW-1185">Reference proteome</keyword>
<protein>
    <submittedName>
        <fullName evidence="1">Uncharacterized protein</fullName>
    </submittedName>
</protein>
<dbReference type="Proteomes" id="UP001055811">
    <property type="component" value="Linkage Group LG05"/>
</dbReference>
<comment type="caution">
    <text evidence="1">The sequence shown here is derived from an EMBL/GenBank/DDBJ whole genome shotgun (WGS) entry which is preliminary data.</text>
</comment>
<evidence type="ECO:0000313" key="1">
    <source>
        <dbReference type="EMBL" id="KAI3739940.1"/>
    </source>
</evidence>
<dbReference type="EMBL" id="CM042013">
    <property type="protein sequence ID" value="KAI3739940.1"/>
    <property type="molecule type" value="Genomic_DNA"/>
</dbReference>
<accession>A0ACB9D0H1</accession>
<reference evidence="2" key="1">
    <citation type="journal article" date="2022" name="Mol. Ecol. Resour.">
        <title>The genomes of chicory, endive, great burdock and yacon provide insights into Asteraceae palaeo-polyploidization history and plant inulin production.</title>
        <authorList>
            <person name="Fan W."/>
            <person name="Wang S."/>
            <person name="Wang H."/>
            <person name="Wang A."/>
            <person name="Jiang F."/>
            <person name="Liu H."/>
            <person name="Zhao H."/>
            <person name="Xu D."/>
            <person name="Zhang Y."/>
        </authorList>
    </citation>
    <scope>NUCLEOTIDE SEQUENCE [LARGE SCALE GENOMIC DNA]</scope>
    <source>
        <strain evidence="2">cv. Punajuju</strain>
    </source>
</reference>
<reference evidence="1 2" key="2">
    <citation type="journal article" date="2022" name="Mol. Ecol. Resour.">
        <title>The genomes of chicory, endive, great burdock and yacon provide insights into Asteraceae paleo-polyploidization history and plant inulin production.</title>
        <authorList>
            <person name="Fan W."/>
            <person name="Wang S."/>
            <person name="Wang H."/>
            <person name="Wang A."/>
            <person name="Jiang F."/>
            <person name="Liu H."/>
            <person name="Zhao H."/>
            <person name="Xu D."/>
            <person name="Zhang Y."/>
        </authorList>
    </citation>
    <scope>NUCLEOTIDE SEQUENCE [LARGE SCALE GENOMIC DNA]</scope>
    <source>
        <strain evidence="2">cv. Punajuju</strain>
        <tissue evidence="1">Leaves</tissue>
    </source>
</reference>
<proteinExistence type="predicted"/>
<sequence>MEQTRSGSMDVKGDFNVGNPTFRRSFKEVVSGANGGGNNDARMDSMEIRIPDSIIVDSQEWLNSCLIGELKDLDLLAKCFSILHSTGIGDCSDDGDWNPPFSHDAKRFNFDYEDDSGNGVPDTCDSDEQEDEYNSHDDDNGDDCNSIHGDGRVPESSLVGNNVVENNSIDAEGLSKGEDEQPSNGNYESLST</sequence>